<dbReference type="GO" id="GO:0000155">
    <property type="term" value="F:phosphorelay sensor kinase activity"/>
    <property type="evidence" value="ECO:0007669"/>
    <property type="project" value="InterPro"/>
</dbReference>
<dbReference type="AlphaFoldDB" id="A0A9D1KYP8"/>
<dbReference type="PROSITE" id="PS50109">
    <property type="entry name" value="HIS_KIN"/>
    <property type="match status" value="1"/>
</dbReference>
<evidence type="ECO:0000256" key="3">
    <source>
        <dbReference type="ARBA" id="ARBA00022553"/>
    </source>
</evidence>
<evidence type="ECO:0000259" key="6">
    <source>
        <dbReference type="PROSITE" id="PS50109"/>
    </source>
</evidence>
<evidence type="ECO:0000256" key="2">
    <source>
        <dbReference type="ARBA" id="ARBA00012438"/>
    </source>
</evidence>
<evidence type="ECO:0000313" key="8">
    <source>
        <dbReference type="Proteomes" id="UP000824124"/>
    </source>
</evidence>
<gene>
    <name evidence="7" type="ORF">IAB00_04605</name>
</gene>
<proteinExistence type="predicted"/>
<dbReference type="Gene3D" id="3.30.565.10">
    <property type="entry name" value="Histidine kinase-like ATPase, C-terminal domain"/>
    <property type="match status" value="1"/>
</dbReference>
<comment type="caution">
    <text evidence="7">The sequence shown here is derived from an EMBL/GenBank/DDBJ whole genome shotgun (WGS) entry which is preliminary data.</text>
</comment>
<protein>
    <recommendedName>
        <fullName evidence="2">histidine kinase</fullName>
        <ecNumber evidence="2">2.7.13.3</ecNumber>
    </recommendedName>
</protein>
<dbReference type="InterPro" id="IPR004358">
    <property type="entry name" value="Sig_transdc_His_kin-like_C"/>
</dbReference>
<evidence type="ECO:0000256" key="1">
    <source>
        <dbReference type="ARBA" id="ARBA00000085"/>
    </source>
</evidence>
<evidence type="ECO:0000256" key="5">
    <source>
        <dbReference type="ARBA" id="ARBA00023012"/>
    </source>
</evidence>
<dbReference type="InterPro" id="IPR005467">
    <property type="entry name" value="His_kinase_dom"/>
</dbReference>
<dbReference type="SMART" id="SM00387">
    <property type="entry name" value="HATPase_c"/>
    <property type="match status" value="1"/>
</dbReference>
<keyword evidence="4" id="KW-0808">Transferase</keyword>
<dbReference type="SUPFAM" id="SSF47384">
    <property type="entry name" value="Homodimeric domain of signal transducing histidine kinase"/>
    <property type="match status" value="1"/>
</dbReference>
<dbReference type="InterPro" id="IPR036097">
    <property type="entry name" value="HisK_dim/P_sf"/>
</dbReference>
<dbReference type="EMBL" id="DVMH01000022">
    <property type="protein sequence ID" value="HIU10513.1"/>
    <property type="molecule type" value="Genomic_DNA"/>
</dbReference>
<reference evidence="7" key="1">
    <citation type="submission" date="2020-10" db="EMBL/GenBank/DDBJ databases">
        <authorList>
            <person name="Gilroy R."/>
        </authorList>
    </citation>
    <scope>NUCLEOTIDE SEQUENCE</scope>
    <source>
        <strain evidence="7">2830</strain>
    </source>
</reference>
<dbReference type="Gene3D" id="1.10.287.130">
    <property type="match status" value="1"/>
</dbReference>
<organism evidence="7 8">
    <name type="scientific">Candidatus Avidehalobacter gallistercoris</name>
    <dbReference type="NCBI Taxonomy" id="2840694"/>
    <lineage>
        <taxon>Bacteria</taxon>
        <taxon>Bacillati</taxon>
        <taxon>Bacillota</taxon>
        <taxon>Clostridia</taxon>
        <taxon>Eubacteriales</taxon>
        <taxon>Peptococcaceae</taxon>
        <taxon>Peptococcaceae incertae sedis</taxon>
        <taxon>Candidatus Avidehalobacter</taxon>
    </lineage>
</organism>
<dbReference type="Pfam" id="PF02518">
    <property type="entry name" value="HATPase_c"/>
    <property type="match status" value="1"/>
</dbReference>
<sequence length="410" mass="44974">MKQTLEQKISGELADMDLRPEALSGVLSEIIKTQTLFSAIWAVLPLDLAIVDGDGRVLAATPRLWRETLGIKQDLPGGFLSAALSNVSLDVQTMAKLDNALSEGLGFAGTLKLRSGKNRLLVSAQPLTKAEPGEGTFLVRLMDEKAAQASDKNYQQEILREYEANLPFAQMGKVAAGVAHELKNSLQLFSGSVQIMQASYPDDPSVQAHLRVINDEVVRSNELLYGFMGMGRQEHNVTAYQLNDLVSEVLPVLQGECRLKRVELNADLDESLPRLKLDRTRIKQVLINCVMNSEQAIIARRESEPRFWGEITIITRWNAANAEVRLSISDNGVGLTEEQQRRFFEPFYTSANGGHGLGTAISEAIIQLHGGRMEVSGAPGNGCCVTLILPQKTRFAADPADVYTEVAKLM</sequence>
<dbReference type="Proteomes" id="UP000824124">
    <property type="component" value="Unassembled WGS sequence"/>
</dbReference>
<dbReference type="InterPro" id="IPR036890">
    <property type="entry name" value="HATPase_C_sf"/>
</dbReference>
<dbReference type="InterPro" id="IPR003594">
    <property type="entry name" value="HATPase_dom"/>
</dbReference>
<accession>A0A9D1KYP8</accession>
<evidence type="ECO:0000313" key="7">
    <source>
        <dbReference type="EMBL" id="HIU10513.1"/>
    </source>
</evidence>
<dbReference type="EC" id="2.7.13.3" evidence="2"/>
<dbReference type="PANTHER" id="PTHR43065">
    <property type="entry name" value="SENSOR HISTIDINE KINASE"/>
    <property type="match status" value="1"/>
</dbReference>
<feature type="domain" description="Histidine kinase" evidence="6">
    <location>
        <begin position="177"/>
        <end position="393"/>
    </location>
</feature>
<dbReference type="SUPFAM" id="SSF55874">
    <property type="entry name" value="ATPase domain of HSP90 chaperone/DNA topoisomerase II/histidine kinase"/>
    <property type="match status" value="1"/>
</dbReference>
<dbReference type="CDD" id="cd00082">
    <property type="entry name" value="HisKA"/>
    <property type="match status" value="1"/>
</dbReference>
<dbReference type="PRINTS" id="PR00344">
    <property type="entry name" value="BCTRLSENSOR"/>
</dbReference>
<dbReference type="SMART" id="SM00388">
    <property type="entry name" value="HisKA"/>
    <property type="match status" value="1"/>
</dbReference>
<name>A0A9D1KYP8_9FIRM</name>
<comment type="catalytic activity">
    <reaction evidence="1">
        <text>ATP + protein L-histidine = ADP + protein N-phospho-L-histidine.</text>
        <dbReference type="EC" id="2.7.13.3"/>
    </reaction>
</comment>
<evidence type="ECO:0000256" key="4">
    <source>
        <dbReference type="ARBA" id="ARBA00022777"/>
    </source>
</evidence>
<keyword evidence="4" id="KW-0418">Kinase</keyword>
<reference evidence="7" key="2">
    <citation type="journal article" date="2021" name="PeerJ">
        <title>Extensive microbial diversity within the chicken gut microbiome revealed by metagenomics and culture.</title>
        <authorList>
            <person name="Gilroy R."/>
            <person name="Ravi A."/>
            <person name="Getino M."/>
            <person name="Pursley I."/>
            <person name="Horton D.L."/>
            <person name="Alikhan N.F."/>
            <person name="Baker D."/>
            <person name="Gharbi K."/>
            <person name="Hall N."/>
            <person name="Watson M."/>
            <person name="Adriaenssens E.M."/>
            <person name="Foster-Nyarko E."/>
            <person name="Jarju S."/>
            <person name="Secka A."/>
            <person name="Antonio M."/>
            <person name="Oren A."/>
            <person name="Chaudhuri R.R."/>
            <person name="La Ragione R."/>
            <person name="Hildebrand F."/>
            <person name="Pallen M.J."/>
        </authorList>
    </citation>
    <scope>NUCLEOTIDE SEQUENCE</scope>
    <source>
        <strain evidence="7">2830</strain>
    </source>
</reference>
<keyword evidence="3" id="KW-0597">Phosphoprotein</keyword>
<dbReference type="InterPro" id="IPR003661">
    <property type="entry name" value="HisK_dim/P_dom"/>
</dbReference>
<keyword evidence="5" id="KW-0902">Two-component regulatory system</keyword>